<keyword evidence="1" id="KW-0853">WD repeat</keyword>
<dbReference type="Pfam" id="PF02138">
    <property type="entry name" value="Beach"/>
    <property type="match status" value="1"/>
</dbReference>
<gene>
    <name evidence="5" type="primary">WDFY4</name>
    <name evidence="5" type="ORF">AMECASPLE_032194</name>
</gene>
<reference evidence="5 6" key="1">
    <citation type="submission" date="2021-06" db="EMBL/GenBank/DDBJ databases">
        <authorList>
            <person name="Palmer J.M."/>
        </authorList>
    </citation>
    <scope>NUCLEOTIDE SEQUENCE [LARGE SCALE GENOMIC DNA]</scope>
    <source>
        <strain evidence="5 6">AS_MEX2019</strain>
        <tissue evidence="5">Muscle</tissue>
    </source>
</reference>
<comment type="caution">
    <text evidence="5">The sequence shown here is derived from an EMBL/GenBank/DDBJ whole genome shotgun (WGS) entry which is preliminary data.</text>
</comment>
<dbReference type="PANTHER" id="PTHR46108:SF3">
    <property type="entry name" value="WD REPEAT- AND FYVE DOMAIN-CONTAINING PROTEIN 4"/>
    <property type="match status" value="1"/>
</dbReference>
<feature type="region of interest" description="Disordered" evidence="3">
    <location>
        <begin position="128"/>
        <end position="151"/>
    </location>
</feature>
<protein>
    <submittedName>
        <fullName evidence="5">WD repeat- and FYVE domain-containing protein 4</fullName>
    </submittedName>
</protein>
<evidence type="ECO:0000256" key="2">
    <source>
        <dbReference type="ARBA" id="ARBA00022737"/>
    </source>
</evidence>
<evidence type="ECO:0000256" key="3">
    <source>
        <dbReference type="SAM" id="MobiDB-lite"/>
    </source>
</evidence>
<keyword evidence="6" id="KW-1185">Reference proteome</keyword>
<dbReference type="Proteomes" id="UP001469553">
    <property type="component" value="Unassembled WGS sequence"/>
</dbReference>
<evidence type="ECO:0000259" key="4">
    <source>
        <dbReference type="PROSITE" id="PS50197"/>
    </source>
</evidence>
<proteinExistence type="predicted"/>
<evidence type="ECO:0000313" key="5">
    <source>
        <dbReference type="EMBL" id="MEQ2285474.1"/>
    </source>
</evidence>
<evidence type="ECO:0000256" key="1">
    <source>
        <dbReference type="ARBA" id="ARBA00022574"/>
    </source>
</evidence>
<dbReference type="Gene3D" id="1.10.1540.10">
    <property type="entry name" value="BEACH domain"/>
    <property type="match status" value="1"/>
</dbReference>
<keyword evidence="2" id="KW-0677">Repeat</keyword>
<dbReference type="PROSITE" id="PS50197">
    <property type="entry name" value="BEACH"/>
    <property type="match status" value="1"/>
</dbReference>
<dbReference type="EMBL" id="JAHRIP010013534">
    <property type="protein sequence ID" value="MEQ2285474.1"/>
    <property type="molecule type" value="Genomic_DNA"/>
</dbReference>
<dbReference type="SMART" id="SM01026">
    <property type="entry name" value="Beach"/>
    <property type="match status" value="1"/>
</dbReference>
<feature type="domain" description="BEACH" evidence="4">
    <location>
        <begin position="1"/>
        <end position="136"/>
    </location>
</feature>
<organism evidence="5 6">
    <name type="scientific">Ameca splendens</name>
    <dbReference type="NCBI Taxonomy" id="208324"/>
    <lineage>
        <taxon>Eukaryota</taxon>
        <taxon>Metazoa</taxon>
        <taxon>Chordata</taxon>
        <taxon>Craniata</taxon>
        <taxon>Vertebrata</taxon>
        <taxon>Euteleostomi</taxon>
        <taxon>Actinopterygii</taxon>
        <taxon>Neopterygii</taxon>
        <taxon>Teleostei</taxon>
        <taxon>Neoteleostei</taxon>
        <taxon>Acanthomorphata</taxon>
        <taxon>Ovalentaria</taxon>
        <taxon>Atherinomorphae</taxon>
        <taxon>Cyprinodontiformes</taxon>
        <taxon>Goodeidae</taxon>
        <taxon>Ameca</taxon>
    </lineage>
</organism>
<dbReference type="InterPro" id="IPR000409">
    <property type="entry name" value="BEACH_dom"/>
</dbReference>
<dbReference type="SUPFAM" id="SSF81837">
    <property type="entry name" value="BEACH domain"/>
    <property type="match status" value="1"/>
</dbReference>
<accession>A0ABV0XVD0</accession>
<sequence length="176" mass="19923">MGDVRELIPEFFYLPDFLLNSNHIQLGCMEDGTALGDVELPPWAKGDPQEFIRIHREALESDYVSSCLHLWIDLIFGYRQQGSAAVESVNTFHPYFYAQRGRQNAKDPMIKSTILGYISNFGQIPRQLFTKPHPPRSGSKKDGSSPSLPTPFFFKLDALKTSAQPFRGTATQLQRD</sequence>
<evidence type="ECO:0000313" key="6">
    <source>
        <dbReference type="Proteomes" id="UP001469553"/>
    </source>
</evidence>
<dbReference type="InterPro" id="IPR036372">
    <property type="entry name" value="BEACH_dom_sf"/>
</dbReference>
<dbReference type="PANTHER" id="PTHR46108">
    <property type="entry name" value="BLUE CHEESE"/>
    <property type="match status" value="1"/>
</dbReference>
<name>A0ABV0XVD0_9TELE</name>
<dbReference type="InterPro" id="IPR051944">
    <property type="entry name" value="BEACH_domain_protein"/>
</dbReference>